<organism evidence="4 5">
    <name type="scientific">Sphingorhabdus buctiana</name>
    <dbReference type="NCBI Taxonomy" id="1508805"/>
    <lineage>
        <taxon>Bacteria</taxon>
        <taxon>Pseudomonadati</taxon>
        <taxon>Pseudomonadota</taxon>
        <taxon>Alphaproteobacteria</taxon>
        <taxon>Sphingomonadales</taxon>
        <taxon>Sphingomonadaceae</taxon>
        <taxon>Sphingorhabdus</taxon>
    </lineage>
</organism>
<dbReference type="PANTHER" id="PTHR43240">
    <property type="entry name" value="1,4-DIHYDROXY-2-NAPHTHOYL-COA THIOESTERASE 1"/>
    <property type="match status" value="1"/>
</dbReference>
<evidence type="ECO:0000313" key="5">
    <source>
        <dbReference type="Proteomes" id="UP001597215"/>
    </source>
</evidence>
<feature type="domain" description="Thioesterase" evidence="3">
    <location>
        <begin position="57"/>
        <end position="135"/>
    </location>
</feature>
<dbReference type="SUPFAM" id="SSF54637">
    <property type="entry name" value="Thioesterase/thiol ester dehydrase-isomerase"/>
    <property type="match status" value="1"/>
</dbReference>
<dbReference type="PANTHER" id="PTHR43240:SF5">
    <property type="entry name" value="1,4-DIHYDROXY-2-NAPHTHOYL-COA THIOESTERASE 1"/>
    <property type="match status" value="1"/>
</dbReference>
<evidence type="ECO:0000256" key="1">
    <source>
        <dbReference type="ARBA" id="ARBA00008324"/>
    </source>
</evidence>
<dbReference type="Pfam" id="PF03061">
    <property type="entry name" value="4HBT"/>
    <property type="match status" value="1"/>
</dbReference>
<dbReference type="InterPro" id="IPR003736">
    <property type="entry name" value="PAAI_dom"/>
</dbReference>
<dbReference type="RefSeq" id="WP_374611569.1">
    <property type="nucleotide sequence ID" value="NZ_JBHUEL010000004.1"/>
</dbReference>
<evidence type="ECO:0000256" key="2">
    <source>
        <dbReference type="ARBA" id="ARBA00022801"/>
    </source>
</evidence>
<dbReference type="InterPro" id="IPR029069">
    <property type="entry name" value="HotDog_dom_sf"/>
</dbReference>
<dbReference type="InterPro" id="IPR006683">
    <property type="entry name" value="Thioestr_dom"/>
</dbReference>
<comment type="caution">
    <text evidence="4">The sequence shown here is derived from an EMBL/GenBank/DDBJ whole genome shotgun (WGS) entry which is preliminary data.</text>
</comment>
<evidence type="ECO:0000259" key="3">
    <source>
        <dbReference type="Pfam" id="PF03061"/>
    </source>
</evidence>
<proteinExistence type="inferred from homology"/>
<keyword evidence="5" id="KW-1185">Reference proteome</keyword>
<dbReference type="Proteomes" id="UP001597215">
    <property type="component" value="Unassembled WGS sequence"/>
</dbReference>
<reference evidence="5" key="1">
    <citation type="journal article" date="2019" name="Int. J. Syst. Evol. Microbiol.">
        <title>The Global Catalogue of Microorganisms (GCM) 10K type strain sequencing project: providing services to taxonomists for standard genome sequencing and annotation.</title>
        <authorList>
            <consortium name="The Broad Institute Genomics Platform"/>
            <consortium name="The Broad Institute Genome Sequencing Center for Infectious Disease"/>
            <person name="Wu L."/>
            <person name="Ma J."/>
        </authorList>
    </citation>
    <scope>NUCLEOTIDE SEQUENCE [LARGE SCALE GENOMIC DNA]</scope>
    <source>
        <strain evidence="5">CGMCC 1.12449</strain>
    </source>
</reference>
<gene>
    <name evidence="4" type="ORF">ACFSAG_06520</name>
</gene>
<dbReference type="NCBIfam" id="TIGR00369">
    <property type="entry name" value="unchar_dom_1"/>
    <property type="match status" value="1"/>
</dbReference>
<dbReference type="CDD" id="cd03443">
    <property type="entry name" value="PaaI_thioesterase"/>
    <property type="match status" value="1"/>
</dbReference>
<sequence>MTEPASAIWFPDPPTPAELTAREQESLTGHLGIVFTVMGPDHLTATMPVDRRTVQIHGRLNGGASVALAETVASAAANLTLDPSLQAAVGLEINANHLRPVKSGLVHATARPEALGRSTQVWSIRILDDQDRLVCVARMTLAIISVERA</sequence>
<comment type="similarity">
    <text evidence="1">Belongs to the thioesterase PaaI family.</text>
</comment>
<accession>A0ABW4MCS1</accession>
<keyword evidence="2" id="KW-0378">Hydrolase</keyword>
<name>A0ABW4MCS1_9SPHN</name>
<evidence type="ECO:0000313" key="4">
    <source>
        <dbReference type="EMBL" id="MFD1766493.1"/>
    </source>
</evidence>
<dbReference type="EMBL" id="JBHUEL010000004">
    <property type="protein sequence ID" value="MFD1766493.1"/>
    <property type="molecule type" value="Genomic_DNA"/>
</dbReference>
<dbReference type="Gene3D" id="3.10.129.10">
    <property type="entry name" value="Hotdog Thioesterase"/>
    <property type="match status" value="1"/>
</dbReference>
<protein>
    <submittedName>
        <fullName evidence="4">Hotdog fold thioesterase</fullName>
    </submittedName>
</protein>